<dbReference type="EMBL" id="JASCZI010064357">
    <property type="protein sequence ID" value="MED6141657.1"/>
    <property type="molecule type" value="Genomic_DNA"/>
</dbReference>
<keyword evidence="1" id="KW-0862">Zinc</keyword>
<organism evidence="4 5">
    <name type="scientific">Stylosanthes scabra</name>
    <dbReference type="NCBI Taxonomy" id="79078"/>
    <lineage>
        <taxon>Eukaryota</taxon>
        <taxon>Viridiplantae</taxon>
        <taxon>Streptophyta</taxon>
        <taxon>Embryophyta</taxon>
        <taxon>Tracheophyta</taxon>
        <taxon>Spermatophyta</taxon>
        <taxon>Magnoliopsida</taxon>
        <taxon>eudicotyledons</taxon>
        <taxon>Gunneridae</taxon>
        <taxon>Pentapetalae</taxon>
        <taxon>rosids</taxon>
        <taxon>fabids</taxon>
        <taxon>Fabales</taxon>
        <taxon>Fabaceae</taxon>
        <taxon>Papilionoideae</taxon>
        <taxon>50 kb inversion clade</taxon>
        <taxon>dalbergioids sensu lato</taxon>
        <taxon>Dalbergieae</taxon>
        <taxon>Pterocarpus clade</taxon>
        <taxon>Stylosanthes</taxon>
    </lineage>
</organism>
<dbReference type="InterPro" id="IPR001878">
    <property type="entry name" value="Znf_CCHC"/>
</dbReference>
<evidence type="ECO:0000256" key="1">
    <source>
        <dbReference type="PROSITE-ProRule" id="PRU00047"/>
    </source>
</evidence>
<keyword evidence="1" id="KW-0863">Zinc-finger</keyword>
<name>A0ABU6SZ35_9FABA</name>
<dbReference type="Pfam" id="PF26130">
    <property type="entry name" value="PB1-like"/>
    <property type="match status" value="1"/>
</dbReference>
<gene>
    <name evidence="4" type="ORF">PIB30_105643</name>
</gene>
<feature type="region of interest" description="Disordered" evidence="2">
    <location>
        <begin position="198"/>
        <end position="282"/>
    </location>
</feature>
<evidence type="ECO:0000313" key="5">
    <source>
        <dbReference type="Proteomes" id="UP001341840"/>
    </source>
</evidence>
<evidence type="ECO:0000313" key="4">
    <source>
        <dbReference type="EMBL" id="MED6141657.1"/>
    </source>
</evidence>
<keyword evidence="1" id="KW-0479">Metal-binding</keyword>
<proteinExistence type="predicted"/>
<reference evidence="4 5" key="1">
    <citation type="journal article" date="2023" name="Plants (Basel)">
        <title>Bridging the Gap: Combining Genomics and Transcriptomics Approaches to Understand Stylosanthes scabra, an Orphan Legume from the Brazilian Caatinga.</title>
        <authorList>
            <person name="Ferreira-Neto J.R.C."/>
            <person name="da Silva M.D."/>
            <person name="Binneck E."/>
            <person name="de Melo N.F."/>
            <person name="da Silva R.H."/>
            <person name="de Melo A.L.T.M."/>
            <person name="Pandolfi V."/>
            <person name="Bustamante F.O."/>
            <person name="Brasileiro-Vidal A.C."/>
            <person name="Benko-Iseppon A.M."/>
        </authorList>
    </citation>
    <scope>NUCLEOTIDE SEQUENCE [LARGE SCALE GENOMIC DNA]</scope>
    <source>
        <tissue evidence="4">Leaves</tissue>
    </source>
</reference>
<dbReference type="PROSITE" id="PS50158">
    <property type="entry name" value="ZF_CCHC"/>
    <property type="match status" value="1"/>
</dbReference>
<dbReference type="Proteomes" id="UP001341840">
    <property type="component" value="Unassembled WGS sequence"/>
</dbReference>
<evidence type="ECO:0000259" key="3">
    <source>
        <dbReference type="PROSITE" id="PS50158"/>
    </source>
</evidence>
<comment type="caution">
    <text evidence="4">The sequence shown here is derived from an EMBL/GenBank/DDBJ whole genome shotgun (WGS) entry which is preliminary data.</text>
</comment>
<dbReference type="InterPro" id="IPR058594">
    <property type="entry name" value="PB1-like_dom_pln"/>
</dbReference>
<feature type="compositionally biased region" description="Pro residues" evidence="2">
    <location>
        <begin position="272"/>
        <end position="282"/>
    </location>
</feature>
<accession>A0ABU6SZ35</accession>
<sequence>MDLDFVNFGDMVKLFEDLRYTKYKAMYWLDKNAQELETGLNELEGDAGIRDMLDYLRTNRELEFHLYWEHVINEPVIAEEAPGGEISGANAGMNAGANGQPINLEETTSSSEWAEDFVHPWLCMDSIHATFKHSINPVPSEHYWANRDYLRIEAPIIKRPIGRPKVHKRKKDPIENLIQGDKLKKTFKVTCSKCGEKGHTYKTCKGAPSNPNWKPRRNKSRKTSAPPVELQVSQSAPQPDANEVASQPMPLAPATERTREKQPIRRKATRKSPPPSEPPSSS</sequence>
<keyword evidence="5" id="KW-1185">Reference proteome</keyword>
<evidence type="ECO:0000256" key="2">
    <source>
        <dbReference type="SAM" id="MobiDB-lite"/>
    </source>
</evidence>
<protein>
    <recommendedName>
        <fullName evidence="3">CCHC-type domain-containing protein</fullName>
    </recommendedName>
</protein>
<feature type="domain" description="CCHC-type" evidence="3">
    <location>
        <begin position="191"/>
        <end position="205"/>
    </location>
</feature>